<evidence type="ECO:0000259" key="11">
    <source>
        <dbReference type="PROSITE" id="PS50110"/>
    </source>
</evidence>
<dbReference type="KEGG" id="plue:EWM63_28415"/>
<dbReference type="InterPro" id="IPR001789">
    <property type="entry name" value="Sig_transdc_resp-reg_receiver"/>
</dbReference>
<dbReference type="EMBL" id="CP035913">
    <property type="protein sequence ID" value="QBE66411.1"/>
    <property type="molecule type" value="Genomic_DNA"/>
</dbReference>
<dbReference type="CDD" id="cd17580">
    <property type="entry name" value="REC_2_DhkD-like"/>
    <property type="match status" value="1"/>
</dbReference>
<evidence type="ECO:0000256" key="7">
    <source>
        <dbReference type="ARBA" id="ARBA00023012"/>
    </source>
</evidence>
<dbReference type="SUPFAM" id="SSF47384">
    <property type="entry name" value="Homodimeric domain of signal transducing histidine kinase"/>
    <property type="match status" value="1"/>
</dbReference>
<evidence type="ECO:0000256" key="9">
    <source>
        <dbReference type="PROSITE-ProRule" id="PRU00169"/>
    </source>
</evidence>
<dbReference type="PROSITE" id="PS50110">
    <property type="entry name" value="RESPONSE_REGULATORY"/>
    <property type="match status" value="1"/>
</dbReference>
<feature type="domain" description="PAC" evidence="13">
    <location>
        <begin position="243"/>
        <end position="295"/>
    </location>
</feature>
<feature type="modified residue" description="4-aspartylphosphate" evidence="9">
    <location>
        <position position="596"/>
    </location>
</feature>
<evidence type="ECO:0000256" key="6">
    <source>
        <dbReference type="ARBA" id="ARBA00022777"/>
    </source>
</evidence>
<dbReference type="InterPro" id="IPR036890">
    <property type="entry name" value="HATPase_C_sf"/>
</dbReference>
<dbReference type="InterPro" id="IPR004358">
    <property type="entry name" value="Sig_transdc_His_kin-like_C"/>
</dbReference>
<dbReference type="PANTHER" id="PTHR43047:SF72">
    <property type="entry name" value="OSMOSENSING HISTIDINE PROTEIN KINASE SLN1"/>
    <property type="match status" value="1"/>
</dbReference>
<dbReference type="AlphaFoldDB" id="A0A4P6L491"/>
<dbReference type="PANTHER" id="PTHR43047">
    <property type="entry name" value="TWO-COMPONENT HISTIDINE PROTEIN KINASE"/>
    <property type="match status" value="1"/>
</dbReference>
<dbReference type="Gene3D" id="3.30.450.20">
    <property type="entry name" value="PAS domain"/>
    <property type="match status" value="2"/>
</dbReference>
<dbReference type="Pfam" id="PF00072">
    <property type="entry name" value="Response_reg"/>
    <property type="match status" value="1"/>
</dbReference>
<name>A0A4P6L491_9BURK</name>
<dbReference type="GO" id="GO:0005886">
    <property type="term" value="C:plasma membrane"/>
    <property type="evidence" value="ECO:0007669"/>
    <property type="project" value="UniProtKB-SubCell"/>
</dbReference>
<dbReference type="Pfam" id="PF08447">
    <property type="entry name" value="PAS_3"/>
    <property type="match status" value="1"/>
</dbReference>
<reference evidence="14 15" key="1">
    <citation type="submission" date="2019-02" db="EMBL/GenBank/DDBJ databases">
        <title>Draft Genome Sequences of Six Type Strains of the Genus Massilia.</title>
        <authorList>
            <person name="Miess H."/>
            <person name="Frediansyhah A."/>
            <person name="Gross H."/>
        </authorList>
    </citation>
    <scope>NUCLEOTIDE SEQUENCE [LARGE SCALE GENOMIC DNA]</scope>
    <source>
        <strain evidence="14 15">DSM 17473</strain>
    </source>
</reference>
<dbReference type="SMART" id="SM00091">
    <property type="entry name" value="PAS"/>
    <property type="match status" value="1"/>
</dbReference>
<keyword evidence="5" id="KW-0808">Transferase</keyword>
<dbReference type="CDD" id="cd00082">
    <property type="entry name" value="HisKA"/>
    <property type="match status" value="1"/>
</dbReference>
<keyword evidence="7" id="KW-0902">Two-component regulatory system</keyword>
<dbReference type="InterPro" id="IPR035965">
    <property type="entry name" value="PAS-like_dom_sf"/>
</dbReference>
<dbReference type="PROSITE" id="PS50112">
    <property type="entry name" value="PAS"/>
    <property type="match status" value="1"/>
</dbReference>
<dbReference type="Pfam" id="PF08448">
    <property type="entry name" value="PAS_4"/>
    <property type="match status" value="1"/>
</dbReference>
<evidence type="ECO:0000313" key="15">
    <source>
        <dbReference type="Proteomes" id="UP000290637"/>
    </source>
</evidence>
<gene>
    <name evidence="14" type="ORF">EWM63_28415</name>
</gene>
<dbReference type="SMART" id="SM00388">
    <property type="entry name" value="HisKA"/>
    <property type="match status" value="1"/>
</dbReference>
<keyword evidence="15" id="KW-1185">Reference proteome</keyword>
<dbReference type="CDD" id="cd00130">
    <property type="entry name" value="PAS"/>
    <property type="match status" value="1"/>
</dbReference>
<dbReference type="GO" id="GO:0000155">
    <property type="term" value="F:phosphorelay sensor kinase activity"/>
    <property type="evidence" value="ECO:0007669"/>
    <property type="project" value="InterPro"/>
</dbReference>
<evidence type="ECO:0000256" key="3">
    <source>
        <dbReference type="ARBA" id="ARBA00012438"/>
    </source>
</evidence>
<accession>A0A4P6L491</accession>
<proteinExistence type="predicted"/>
<comment type="subcellular location">
    <subcellularLocation>
        <location evidence="2">Cell inner membrane</location>
        <topology evidence="2">Multi-pass membrane protein</topology>
    </subcellularLocation>
</comment>
<dbReference type="FunFam" id="1.10.287.130:FF:000001">
    <property type="entry name" value="Two-component sensor histidine kinase"/>
    <property type="match status" value="1"/>
</dbReference>
<dbReference type="PRINTS" id="PR00344">
    <property type="entry name" value="BCTRLSENSOR"/>
</dbReference>
<dbReference type="SUPFAM" id="SSF55785">
    <property type="entry name" value="PYP-like sensor domain (PAS domain)"/>
    <property type="match status" value="2"/>
</dbReference>
<evidence type="ECO:0000256" key="8">
    <source>
        <dbReference type="ARBA" id="ARBA00023136"/>
    </source>
</evidence>
<dbReference type="InterPro" id="IPR013656">
    <property type="entry name" value="PAS_4"/>
</dbReference>
<dbReference type="Proteomes" id="UP000290637">
    <property type="component" value="Chromosome"/>
</dbReference>
<feature type="domain" description="Histidine kinase" evidence="10">
    <location>
        <begin position="306"/>
        <end position="524"/>
    </location>
</feature>
<evidence type="ECO:0000313" key="14">
    <source>
        <dbReference type="EMBL" id="QBE66411.1"/>
    </source>
</evidence>
<comment type="catalytic activity">
    <reaction evidence="1">
        <text>ATP + protein L-histidine = ADP + protein N-phospho-L-histidine.</text>
        <dbReference type="EC" id="2.7.13.3"/>
    </reaction>
</comment>
<evidence type="ECO:0000256" key="2">
    <source>
        <dbReference type="ARBA" id="ARBA00004429"/>
    </source>
</evidence>
<dbReference type="InterPro" id="IPR003661">
    <property type="entry name" value="HisK_dim/P_dom"/>
</dbReference>
<dbReference type="EC" id="2.7.13.3" evidence="3"/>
<dbReference type="Pfam" id="PF02518">
    <property type="entry name" value="HATPase_c"/>
    <property type="match status" value="1"/>
</dbReference>
<keyword evidence="8" id="KW-0472">Membrane</keyword>
<feature type="domain" description="Response regulatory" evidence="11">
    <location>
        <begin position="547"/>
        <end position="663"/>
    </location>
</feature>
<feature type="domain" description="PAS" evidence="12">
    <location>
        <begin position="166"/>
        <end position="240"/>
    </location>
</feature>
<dbReference type="InterPro" id="IPR003594">
    <property type="entry name" value="HATPase_dom"/>
</dbReference>
<dbReference type="Gene3D" id="3.30.565.10">
    <property type="entry name" value="Histidine kinase-like ATPase, C-terminal domain"/>
    <property type="match status" value="1"/>
</dbReference>
<keyword evidence="4 9" id="KW-0597">Phosphoprotein</keyword>
<dbReference type="GO" id="GO:0009927">
    <property type="term" value="F:histidine phosphotransfer kinase activity"/>
    <property type="evidence" value="ECO:0007669"/>
    <property type="project" value="TreeGrafter"/>
</dbReference>
<dbReference type="SMART" id="SM00387">
    <property type="entry name" value="HATPase_c"/>
    <property type="match status" value="1"/>
</dbReference>
<dbReference type="Gene3D" id="3.40.50.2300">
    <property type="match status" value="1"/>
</dbReference>
<organism evidence="14 15">
    <name type="scientific">Pseudoduganella lutea</name>
    <dbReference type="NCBI Taxonomy" id="321985"/>
    <lineage>
        <taxon>Bacteria</taxon>
        <taxon>Pseudomonadati</taxon>
        <taxon>Pseudomonadota</taxon>
        <taxon>Betaproteobacteria</taxon>
        <taxon>Burkholderiales</taxon>
        <taxon>Oxalobacteraceae</taxon>
        <taxon>Telluria group</taxon>
        <taxon>Pseudoduganella</taxon>
    </lineage>
</organism>
<dbReference type="Pfam" id="PF00512">
    <property type="entry name" value="HisKA"/>
    <property type="match status" value="1"/>
</dbReference>
<dbReference type="InterPro" id="IPR036097">
    <property type="entry name" value="HisK_dim/P_sf"/>
</dbReference>
<dbReference type="FunFam" id="3.30.565.10:FF:000006">
    <property type="entry name" value="Sensor histidine kinase WalK"/>
    <property type="match status" value="1"/>
</dbReference>
<evidence type="ECO:0000256" key="4">
    <source>
        <dbReference type="ARBA" id="ARBA00022553"/>
    </source>
</evidence>
<dbReference type="InterPro" id="IPR005467">
    <property type="entry name" value="His_kinase_dom"/>
</dbReference>
<dbReference type="PROSITE" id="PS50109">
    <property type="entry name" value="HIS_KIN"/>
    <property type="match status" value="1"/>
</dbReference>
<dbReference type="InterPro" id="IPR011006">
    <property type="entry name" value="CheY-like_superfamily"/>
</dbReference>
<dbReference type="RefSeq" id="WP_130189519.1">
    <property type="nucleotide sequence ID" value="NZ_CP035913.1"/>
</dbReference>
<evidence type="ECO:0000259" key="12">
    <source>
        <dbReference type="PROSITE" id="PS50112"/>
    </source>
</evidence>
<protein>
    <recommendedName>
        <fullName evidence="3">histidine kinase</fullName>
        <ecNumber evidence="3">2.7.13.3</ecNumber>
    </recommendedName>
</protein>
<evidence type="ECO:0000256" key="5">
    <source>
        <dbReference type="ARBA" id="ARBA00022679"/>
    </source>
</evidence>
<dbReference type="Gene3D" id="1.10.287.130">
    <property type="match status" value="1"/>
</dbReference>
<dbReference type="OrthoDB" id="8552871at2"/>
<evidence type="ECO:0000259" key="10">
    <source>
        <dbReference type="PROSITE" id="PS50109"/>
    </source>
</evidence>
<evidence type="ECO:0000259" key="13">
    <source>
        <dbReference type="PROSITE" id="PS50113"/>
    </source>
</evidence>
<dbReference type="InterPro" id="IPR000014">
    <property type="entry name" value="PAS"/>
</dbReference>
<dbReference type="SMART" id="SM00448">
    <property type="entry name" value="REC"/>
    <property type="match status" value="1"/>
</dbReference>
<evidence type="ECO:0000256" key="1">
    <source>
        <dbReference type="ARBA" id="ARBA00000085"/>
    </source>
</evidence>
<dbReference type="InterPro" id="IPR013655">
    <property type="entry name" value="PAS_fold_3"/>
</dbReference>
<keyword evidence="6" id="KW-0418">Kinase</keyword>
<dbReference type="SUPFAM" id="SSF55874">
    <property type="entry name" value="ATPase domain of HSP90 chaperone/DNA topoisomerase II/histidine kinase"/>
    <property type="match status" value="1"/>
</dbReference>
<dbReference type="NCBIfam" id="TIGR00229">
    <property type="entry name" value="sensory_box"/>
    <property type="match status" value="1"/>
</dbReference>
<dbReference type="PROSITE" id="PS50113">
    <property type="entry name" value="PAC"/>
    <property type="match status" value="1"/>
</dbReference>
<dbReference type="InterPro" id="IPR000700">
    <property type="entry name" value="PAS-assoc_C"/>
</dbReference>
<sequence>MLTPDFAFLDHAGSAGRQIAQNDWSTHPLGPITGWPPALRTALSMMLSSGFPSYVAWTDRLHTLFNEPYSELMAERPNALQGMSIGALWPEVADAVVSICSQAFAGETMFFQDMSLPVTRSGCTGPNFFTFSVSPIRDHQGEICGVLGTVIETTEKVLALARHREAEERYRLSLEAGRMGTWSVDPDTGVTIMDERFASLFGVTPDVAEQGARLEYFTQIIHPDDRDNVIAAVSQAMQNDAAYDIDYRTVPKIGRTVWVSVKGRMFTDVQSGKRRFAGVATDITSRKEAELALRNADRRKDEFLAMLAHELRNPLAPISAAASILRMRTLDPKHVAVTSEVISRQVAHMTNLIDDLLDVSRVTRGLVTLAIAEEPLGGIINDAIEQATPLMRAKGQRITLQLAAEPVVVCGDKKRLVQALSNILNNATKYTPDGGHILLATTFKAARVQIDVTDTGVGMDPNFTSRAFELFSQAERSSDRASGGLGLGLALVKSLVELHQGTVSAFSAGIGKGSTFSLILPCLLEREVKPDSTLYDDAAHRGMPSLRIMIVDDNQDAALMMAMLLEAASHEVIVKHSAKAALEHFAVARPDVFLLDIGLPEMDGNTLARHLRAQPETANAVLIAVTGYGQEHDRKATQAAGFNHHLVKPLDSDHLLRLLADIAQANSWH</sequence>
<dbReference type="SUPFAM" id="SSF52172">
    <property type="entry name" value="CheY-like"/>
    <property type="match status" value="1"/>
</dbReference>